<feature type="non-terminal residue" evidence="2">
    <location>
        <position position="1"/>
    </location>
</feature>
<gene>
    <name evidence="2" type="ORF">AVDCRST_MAG54-2561</name>
</gene>
<protein>
    <submittedName>
        <fullName evidence="2">Uncharacterized protein</fullName>
    </submittedName>
</protein>
<accession>A0A6J4IUW6</accession>
<proteinExistence type="predicted"/>
<sequence>AARCSRDRAPGGRGAARGDRG</sequence>
<evidence type="ECO:0000313" key="2">
    <source>
        <dbReference type="EMBL" id="CAA9262702.1"/>
    </source>
</evidence>
<dbReference type="EMBL" id="CADCTH010000329">
    <property type="protein sequence ID" value="CAA9262702.1"/>
    <property type="molecule type" value="Genomic_DNA"/>
</dbReference>
<reference evidence="2" key="1">
    <citation type="submission" date="2020-02" db="EMBL/GenBank/DDBJ databases">
        <authorList>
            <person name="Meier V. D."/>
        </authorList>
    </citation>
    <scope>NUCLEOTIDE SEQUENCE</scope>
    <source>
        <strain evidence="2">AVDCRST_MAG54</strain>
    </source>
</reference>
<organism evidence="2">
    <name type="scientific">uncultured Actinomycetospora sp</name>
    <dbReference type="NCBI Taxonomy" id="1135996"/>
    <lineage>
        <taxon>Bacteria</taxon>
        <taxon>Bacillati</taxon>
        <taxon>Actinomycetota</taxon>
        <taxon>Actinomycetes</taxon>
        <taxon>Pseudonocardiales</taxon>
        <taxon>Pseudonocardiaceae</taxon>
        <taxon>Actinomycetospora</taxon>
        <taxon>environmental samples</taxon>
    </lineage>
</organism>
<dbReference type="AlphaFoldDB" id="A0A6J4IUW6"/>
<feature type="non-terminal residue" evidence="2">
    <location>
        <position position="21"/>
    </location>
</feature>
<evidence type="ECO:0000256" key="1">
    <source>
        <dbReference type="SAM" id="MobiDB-lite"/>
    </source>
</evidence>
<name>A0A6J4IUW6_9PSEU</name>
<feature type="region of interest" description="Disordered" evidence="1">
    <location>
        <begin position="1"/>
        <end position="21"/>
    </location>
</feature>